<proteinExistence type="predicted"/>
<accession>A0ACB9X282</accession>
<dbReference type="Proteomes" id="UP001057452">
    <property type="component" value="Chromosome 9"/>
</dbReference>
<keyword evidence="2" id="KW-1185">Reference proteome</keyword>
<reference evidence="1" key="1">
    <citation type="submission" date="2022-05" db="EMBL/GenBank/DDBJ databases">
        <title>Chromosome-level genome of Chaenocephalus aceratus.</title>
        <authorList>
            <person name="Park H."/>
        </authorList>
    </citation>
    <scope>NUCLEOTIDE SEQUENCE</scope>
    <source>
        <strain evidence="1">KU_202001</strain>
    </source>
</reference>
<organism evidence="1 2">
    <name type="scientific">Chaenocephalus aceratus</name>
    <name type="common">Blackfin icefish</name>
    <name type="synonym">Chaenichthys aceratus</name>
    <dbReference type="NCBI Taxonomy" id="36190"/>
    <lineage>
        <taxon>Eukaryota</taxon>
        <taxon>Metazoa</taxon>
        <taxon>Chordata</taxon>
        <taxon>Craniata</taxon>
        <taxon>Vertebrata</taxon>
        <taxon>Euteleostomi</taxon>
        <taxon>Actinopterygii</taxon>
        <taxon>Neopterygii</taxon>
        <taxon>Teleostei</taxon>
        <taxon>Neoteleostei</taxon>
        <taxon>Acanthomorphata</taxon>
        <taxon>Eupercaria</taxon>
        <taxon>Perciformes</taxon>
        <taxon>Notothenioidei</taxon>
        <taxon>Channichthyidae</taxon>
        <taxon>Chaenocephalus</taxon>
    </lineage>
</organism>
<evidence type="ECO:0000313" key="1">
    <source>
        <dbReference type="EMBL" id="KAI4819980.1"/>
    </source>
</evidence>
<gene>
    <name evidence="1" type="ORF">KUCAC02_027980</name>
</gene>
<sequence>MRSVSEWPSPFPIPSFAYDVELKLRQGNETFQKTGKALSVARDLKMDILDKLAQAMFALKAYPDKYQIETVSSELVRKYPCLKEPGSGTGHQGWTTSIKYKLGNYRSKLRQAGCNEVSVNRKRGRDEDADGGFILTKAKRGELNHVPDHPDNYNDDSLEEHRGILVTEMKKRSKDVDLIRSKMDLTFSLRRKEVVEVQAMICYEFLRITTKDLFGTFTAAMDEYCPRLIKLYRVRKGAFGQGMENLLDSLDEQYNKNTSAMRNHLKMKHPLPTASTSSNASSTSEQRTAVSTGQRQTSIIDFSKRPVTDKRRQQITDLLINFVVKDVRPLSALSGEGFRDIMKFFEPGYKIPSHSTLWSNIMLQYNTVKARIANEMKDKSVSLTTDLWTSCTMDPYITITAHYITDTWEIKSRVLRTTIMPERHTAVNIAQRLKETIEEWDLVVFCTIHDNASSMNLSMELCEQFPHHLGCAGHTIQLAIKAGLHLPEIAKITDAARRVVGHFRHSSVAVCALKKRQEQLGVKVHKLQNDCATRWNSTFTMLERLYEQRLPVQAVLADETVTKVGIRKSLAMRECQWELVEQLIPVLRPLAKATTIMCGENHVGLSFIYPVLLNMANNTLSANESDLAAIRSFKNTVRKELTTRFKLLSRLLAESIPIMACMLDPRFKHLKFLPDDVREEAQARLTQLVREDGEVEQPGATGEEEIADNVGVELAETSFKKARLESDFEQLFGAHFESSRKRKRVNGDADDELREYCQTPHIPTMDNPLEWWAENAHRFPRVAKLSRSYLAIPATSTLSERVFSLAGNTVTRQRSSLLPSHVDALVFLNANQKGGNVDVIAEDSE</sequence>
<protein>
    <submittedName>
        <fullName evidence="1">Uncharacterized protein</fullName>
    </submittedName>
</protein>
<name>A0ACB9X282_CHAAC</name>
<evidence type="ECO:0000313" key="2">
    <source>
        <dbReference type="Proteomes" id="UP001057452"/>
    </source>
</evidence>
<comment type="caution">
    <text evidence="1">The sequence shown here is derived from an EMBL/GenBank/DDBJ whole genome shotgun (WGS) entry which is preliminary data.</text>
</comment>
<dbReference type="EMBL" id="CM043793">
    <property type="protein sequence ID" value="KAI4819980.1"/>
    <property type="molecule type" value="Genomic_DNA"/>
</dbReference>